<accession>A0AAD4XF57</accession>
<dbReference type="EMBL" id="JAJJMB010010084">
    <property type="protein sequence ID" value="KAI3911022.1"/>
    <property type="molecule type" value="Genomic_DNA"/>
</dbReference>
<sequence length="53" mass="5516">MLSSTSASLTASCRHRCSHINFSPTASLHGSFGLGISTKSSSDLPDSRNCSSK</sequence>
<dbReference type="AlphaFoldDB" id="A0AAD4XF57"/>
<protein>
    <submittedName>
        <fullName evidence="1">Uncharacterized protein</fullName>
    </submittedName>
</protein>
<reference evidence="1" key="1">
    <citation type="submission" date="2022-04" db="EMBL/GenBank/DDBJ databases">
        <title>A functionally conserved STORR gene fusion in Papaver species that diverged 16.8 million years ago.</title>
        <authorList>
            <person name="Catania T."/>
        </authorList>
    </citation>
    <scope>NUCLEOTIDE SEQUENCE</scope>
    <source>
        <strain evidence="1">S-188037</strain>
    </source>
</reference>
<comment type="caution">
    <text evidence="1">The sequence shown here is derived from an EMBL/GenBank/DDBJ whole genome shotgun (WGS) entry which is preliminary data.</text>
</comment>
<feature type="non-terminal residue" evidence="1">
    <location>
        <position position="53"/>
    </location>
</feature>
<keyword evidence="2" id="KW-1185">Reference proteome</keyword>
<evidence type="ECO:0000313" key="2">
    <source>
        <dbReference type="Proteomes" id="UP001202328"/>
    </source>
</evidence>
<proteinExistence type="predicted"/>
<evidence type="ECO:0000313" key="1">
    <source>
        <dbReference type="EMBL" id="KAI3911022.1"/>
    </source>
</evidence>
<gene>
    <name evidence="1" type="ORF">MKW98_015679</name>
</gene>
<organism evidence="1 2">
    <name type="scientific">Papaver atlanticum</name>
    <dbReference type="NCBI Taxonomy" id="357466"/>
    <lineage>
        <taxon>Eukaryota</taxon>
        <taxon>Viridiplantae</taxon>
        <taxon>Streptophyta</taxon>
        <taxon>Embryophyta</taxon>
        <taxon>Tracheophyta</taxon>
        <taxon>Spermatophyta</taxon>
        <taxon>Magnoliopsida</taxon>
        <taxon>Ranunculales</taxon>
        <taxon>Papaveraceae</taxon>
        <taxon>Papaveroideae</taxon>
        <taxon>Papaver</taxon>
    </lineage>
</organism>
<dbReference type="Proteomes" id="UP001202328">
    <property type="component" value="Unassembled WGS sequence"/>
</dbReference>
<name>A0AAD4XF57_9MAGN</name>